<accession>A0DUI9</accession>
<evidence type="ECO:0000313" key="4">
    <source>
        <dbReference type="Proteomes" id="UP000000600"/>
    </source>
</evidence>
<keyword evidence="1" id="KW-0929">Antimicrobial</keyword>
<sequence>MLQFQELAKIQLTDDNRFIQTPKLCNEQGTKWLIGYNHLIESDEDYEKFKDGINKDQAQDLLLEDINTAKIVLENEYNEKYGENSFQQLNIGCQYLLLSILLNTGRVLQYSRLIKECQATRFYQALKLNERKHISDENQNNLLKVKSIEEQKFFQENFDQNGNPKKEGVWKYEILQTNEENLIYDTEKLNDRFATLEQYSIFAMNTDLEFCNRKSPEWITFLRDQEGKKYNFASYNEEKKLWFPVNVKDQDYQIIGYSHICKPKEVLAYKDGLTEGQVNYLFLADYDKNFLKLRRFFKSEYPNVDLDSLTSQAQLLLIDLSFRNWPLTSYRKSIELAIQNRIQEAICESHIYYRPDESVNSHYYVRQDEINNFLNQISSTYVLQKNVQKNFLEDPKLNNIVGVKITENNFSFVLNEEAETKVQIQDLFTFLKVYYDPEFANYQIDMSFTLDPEENDQEMNSPFQQKIYFPKYLEGTHVGEVLQEDDFILKQMSLGIEVLSREPLQTRPFDYGNLDLQPIYKLDPEYFDRIFIKIGKLKLHIIEDKNNNVNKLEIENIQMAVDARIVNEELQDEEIQDENNGAYRFANQFGKIYDQIAQKYPILVRLKQVLMANYLAKYMFEKGISLDYKLIEEIFNKNLIQNYQPYKSPTLKLDVEDEQQIISVRGGIDGNTEEVNTQLEEEHKKLEQNPNQQSVEIQSDKLDAKIERCDSVASFSTQDSESEIQLEPAISCGKCGQNLESCELNKKNKDKNCKSCQGQKCSKCQSFFDCPLQQIEKENYCKECIKCHECNRQEPRRSVGSFFYHEDCLKISKNSALKKEMIAYIKKYFGTKIKKGDNNDKQIYFQSEAYSSLNLKDYIGYIIGYNHPIIKSKLQIDPKTYKITQDQADKFLIQDLDSLERELYDFYQRQNKKPKDYTENIRMLLLFVLFIFKDFQSVLNLAHQKAYNHLYIDITKYQYPKEGVKLLKTRVELALEFFNDRFHREDGRIRKEGILNFVKKGLPTYKR</sequence>
<dbReference type="Gene3D" id="1.10.530.40">
    <property type="match status" value="1"/>
</dbReference>
<dbReference type="GeneID" id="5039888"/>
<dbReference type="HOGENOM" id="CLU_298528_0_0_1"/>
<dbReference type="GO" id="GO:0031640">
    <property type="term" value="P:killing of cells of another organism"/>
    <property type="evidence" value="ECO:0007669"/>
    <property type="project" value="UniProtKB-KW"/>
</dbReference>
<dbReference type="InParanoid" id="A0DUI9"/>
<dbReference type="RefSeq" id="XP_001454103.1">
    <property type="nucleotide sequence ID" value="XM_001454066.1"/>
</dbReference>
<dbReference type="Proteomes" id="UP000000600">
    <property type="component" value="Unassembled WGS sequence"/>
</dbReference>
<name>A0DUI9_PARTE</name>
<dbReference type="EMBL" id="CT868585">
    <property type="protein sequence ID" value="CAK86706.1"/>
    <property type="molecule type" value="Genomic_DNA"/>
</dbReference>
<dbReference type="AlphaFoldDB" id="A0DUI9"/>
<dbReference type="GO" id="GO:0042742">
    <property type="term" value="P:defense response to bacterium"/>
    <property type="evidence" value="ECO:0007669"/>
    <property type="project" value="UniProtKB-KW"/>
</dbReference>
<dbReference type="OrthoDB" id="299163at2759"/>
<dbReference type="OMA" id="YYDPEFA"/>
<gene>
    <name evidence="3" type="ORF">GSPATT00020378001</name>
</gene>
<evidence type="ECO:0000313" key="3">
    <source>
        <dbReference type="EMBL" id="CAK86706.1"/>
    </source>
</evidence>
<reference evidence="3 4" key="1">
    <citation type="journal article" date="2006" name="Nature">
        <title>Global trends of whole-genome duplications revealed by the ciliate Paramecium tetraurelia.</title>
        <authorList>
            <consortium name="Genoscope"/>
            <person name="Aury J.-M."/>
            <person name="Jaillon O."/>
            <person name="Duret L."/>
            <person name="Noel B."/>
            <person name="Jubin C."/>
            <person name="Porcel B.M."/>
            <person name="Segurens B."/>
            <person name="Daubin V."/>
            <person name="Anthouard V."/>
            <person name="Aiach N."/>
            <person name="Arnaiz O."/>
            <person name="Billaut A."/>
            <person name="Beisson J."/>
            <person name="Blanc I."/>
            <person name="Bouhouche K."/>
            <person name="Camara F."/>
            <person name="Duharcourt S."/>
            <person name="Guigo R."/>
            <person name="Gogendeau D."/>
            <person name="Katinka M."/>
            <person name="Keller A.-M."/>
            <person name="Kissmehl R."/>
            <person name="Klotz C."/>
            <person name="Koll F."/>
            <person name="Le Moue A."/>
            <person name="Lepere C."/>
            <person name="Malinsky S."/>
            <person name="Nowacki M."/>
            <person name="Nowak J.K."/>
            <person name="Plattner H."/>
            <person name="Poulain J."/>
            <person name="Ruiz F."/>
            <person name="Serrano V."/>
            <person name="Zagulski M."/>
            <person name="Dessen P."/>
            <person name="Betermier M."/>
            <person name="Weissenbach J."/>
            <person name="Scarpelli C."/>
            <person name="Schachter V."/>
            <person name="Sperling L."/>
            <person name="Meyer E."/>
            <person name="Cohen J."/>
            <person name="Wincker P."/>
        </authorList>
    </citation>
    <scope>NUCLEOTIDE SEQUENCE [LARGE SCALE GENOMIC DNA]</scope>
    <source>
        <strain evidence="3 4">Stock d4-2</strain>
    </source>
</reference>
<proteinExistence type="predicted"/>
<evidence type="ECO:0000256" key="1">
    <source>
        <dbReference type="ARBA" id="ARBA00022529"/>
    </source>
</evidence>
<dbReference type="KEGG" id="ptm:GSPATT00020378001"/>
<keyword evidence="2" id="KW-0081">Bacteriolytic enzyme</keyword>
<dbReference type="GO" id="GO:0003796">
    <property type="term" value="F:lysozyme activity"/>
    <property type="evidence" value="ECO:0007669"/>
    <property type="project" value="InterPro"/>
</dbReference>
<organism evidence="3 4">
    <name type="scientific">Paramecium tetraurelia</name>
    <dbReference type="NCBI Taxonomy" id="5888"/>
    <lineage>
        <taxon>Eukaryota</taxon>
        <taxon>Sar</taxon>
        <taxon>Alveolata</taxon>
        <taxon>Ciliophora</taxon>
        <taxon>Intramacronucleata</taxon>
        <taxon>Oligohymenophorea</taxon>
        <taxon>Peniculida</taxon>
        <taxon>Parameciidae</taxon>
        <taxon>Paramecium</taxon>
    </lineage>
</organism>
<protein>
    <submittedName>
        <fullName evidence="3">Uncharacterized protein</fullName>
    </submittedName>
</protein>
<dbReference type="InterPro" id="IPR023347">
    <property type="entry name" value="Lysozyme_dom_sf"/>
</dbReference>
<evidence type="ECO:0000256" key="2">
    <source>
        <dbReference type="ARBA" id="ARBA00022638"/>
    </source>
</evidence>
<keyword evidence="4" id="KW-1185">Reference proteome</keyword>